<evidence type="ECO:0000259" key="3">
    <source>
        <dbReference type="PROSITE" id="PS51186"/>
    </source>
</evidence>
<feature type="domain" description="N-acetyltransferase" evidence="3">
    <location>
        <begin position="1"/>
        <end position="155"/>
    </location>
</feature>
<accession>A0A7X0MVQ3</accession>
<dbReference type="SUPFAM" id="SSF55729">
    <property type="entry name" value="Acyl-CoA N-acyltransferases (Nat)"/>
    <property type="match status" value="1"/>
</dbReference>
<dbReference type="RefSeq" id="WP_184655720.1">
    <property type="nucleotide sequence ID" value="NZ_JACHBU010000009.1"/>
</dbReference>
<comment type="caution">
    <text evidence="4">The sequence shown here is derived from an EMBL/GenBank/DDBJ whole genome shotgun (WGS) entry which is preliminary data.</text>
</comment>
<keyword evidence="2" id="KW-0012">Acyltransferase</keyword>
<dbReference type="InterPro" id="IPR051016">
    <property type="entry name" value="Diverse_Substrate_AcTransf"/>
</dbReference>
<protein>
    <recommendedName>
        <fullName evidence="3">N-acetyltransferase domain-containing protein</fullName>
    </recommendedName>
</protein>
<reference evidence="4 5" key="1">
    <citation type="submission" date="2020-08" db="EMBL/GenBank/DDBJ databases">
        <title>The Agave Microbiome: Exploring the role of microbial communities in plant adaptations to desert environments.</title>
        <authorList>
            <person name="Partida-Martinez L.P."/>
        </authorList>
    </citation>
    <scope>NUCLEOTIDE SEQUENCE [LARGE SCALE GENOMIC DNA]</scope>
    <source>
        <strain evidence="4 5">AS3.12</strain>
    </source>
</reference>
<organism evidence="4 5">
    <name type="scientific">Rhizobium soli</name>
    <dbReference type="NCBI Taxonomy" id="424798"/>
    <lineage>
        <taxon>Bacteria</taxon>
        <taxon>Pseudomonadati</taxon>
        <taxon>Pseudomonadota</taxon>
        <taxon>Alphaproteobacteria</taxon>
        <taxon>Hyphomicrobiales</taxon>
        <taxon>Rhizobiaceae</taxon>
        <taxon>Rhizobium/Agrobacterium group</taxon>
        <taxon>Rhizobium</taxon>
    </lineage>
</organism>
<name>A0A7X0MVQ3_9HYPH</name>
<proteinExistence type="predicted"/>
<dbReference type="CDD" id="cd04301">
    <property type="entry name" value="NAT_SF"/>
    <property type="match status" value="1"/>
</dbReference>
<gene>
    <name evidence="4" type="ORF">F4695_003964</name>
</gene>
<sequence>MIIRPFRDADSKNLSILMTEMTDFYGASVAVGLDIERSIIANSKLVDIVLAEQETKLLGFATFGTMYPVAGLVPLTYVQQIYVSESGHRLGVARRLMQQIAKTSLERGIYRVEWSTSQENLAAQALYNGLGAVSENKVHFVLKGSRLQALVDASD</sequence>
<dbReference type="GO" id="GO:0008080">
    <property type="term" value="F:N-acetyltransferase activity"/>
    <property type="evidence" value="ECO:0007669"/>
    <property type="project" value="TreeGrafter"/>
</dbReference>
<dbReference type="Pfam" id="PF00583">
    <property type="entry name" value="Acetyltransf_1"/>
    <property type="match status" value="1"/>
</dbReference>
<dbReference type="AlphaFoldDB" id="A0A7X0MVQ3"/>
<evidence type="ECO:0000313" key="5">
    <source>
        <dbReference type="Proteomes" id="UP000585437"/>
    </source>
</evidence>
<dbReference type="Proteomes" id="UP000585437">
    <property type="component" value="Unassembled WGS sequence"/>
</dbReference>
<dbReference type="EMBL" id="JACHBU010000009">
    <property type="protein sequence ID" value="MBB6510573.1"/>
    <property type="molecule type" value="Genomic_DNA"/>
</dbReference>
<dbReference type="Gene3D" id="3.40.630.30">
    <property type="match status" value="1"/>
</dbReference>
<dbReference type="InterPro" id="IPR000182">
    <property type="entry name" value="GNAT_dom"/>
</dbReference>
<evidence type="ECO:0000313" key="4">
    <source>
        <dbReference type="EMBL" id="MBB6510573.1"/>
    </source>
</evidence>
<evidence type="ECO:0000256" key="2">
    <source>
        <dbReference type="ARBA" id="ARBA00023315"/>
    </source>
</evidence>
<evidence type="ECO:0000256" key="1">
    <source>
        <dbReference type="ARBA" id="ARBA00022679"/>
    </source>
</evidence>
<keyword evidence="5" id="KW-1185">Reference proteome</keyword>
<dbReference type="PANTHER" id="PTHR10545:SF29">
    <property type="entry name" value="GH14572P-RELATED"/>
    <property type="match status" value="1"/>
</dbReference>
<dbReference type="PANTHER" id="PTHR10545">
    <property type="entry name" value="DIAMINE N-ACETYLTRANSFERASE"/>
    <property type="match status" value="1"/>
</dbReference>
<keyword evidence="1" id="KW-0808">Transferase</keyword>
<dbReference type="InterPro" id="IPR016181">
    <property type="entry name" value="Acyl_CoA_acyltransferase"/>
</dbReference>
<dbReference type="PROSITE" id="PS51186">
    <property type="entry name" value="GNAT"/>
    <property type="match status" value="1"/>
</dbReference>